<dbReference type="EMBL" id="AAVL02000037">
    <property type="protein sequence ID" value="EDM50369.1"/>
    <property type="molecule type" value="Genomic_DNA"/>
</dbReference>
<dbReference type="PANTHER" id="PTHR10587">
    <property type="entry name" value="GLYCOSYL TRANSFERASE-RELATED"/>
    <property type="match status" value="1"/>
</dbReference>
<reference evidence="4 5" key="1">
    <citation type="submission" date="2007-03" db="EMBL/GenBank/DDBJ databases">
        <authorList>
            <person name="Fulton L."/>
            <person name="Clifton S."/>
            <person name="Fulton B."/>
            <person name="Xu J."/>
            <person name="Minx P."/>
            <person name="Pepin K.H."/>
            <person name="Johnson M."/>
            <person name="Thiruvilangam P."/>
            <person name="Bhonagiri V."/>
            <person name="Nash W.E."/>
            <person name="Mardis E.R."/>
            <person name="Wilson R.K."/>
        </authorList>
    </citation>
    <scope>NUCLEOTIDE SEQUENCE [LARGE SCALE GENOMIC DNA]</scope>
    <source>
        <strain evidence="4 5">ATCC 27560</strain>
    </source>
</reference>
<accession>A5Z9C5</accession>
<dbReference type="eggNOG" id="COG0726">
    <property type="taxonomic scope" value="Bacteria"/>
</dbReference>
<dbReference type="PANTHER" id="PTHR10587:SF133">
    <property type="entry name" value="CHITIN DEACETYLASE 1-RELATED"/>
    <property type="match status" value="1"/>
</dbReference>
<dbReference type="SUPFAM" id="SSF88713">
    <property type="entry name" value="Glycoside hydrolase/deacetylase"/>
    <property type="match status" value="1"/>
</dbReference>
<dbReference type="STRING" id="411463.EUBVEN_02320"/>
<dbReference type="PROSITE" id="PS51677">
    <property type="entry name" value="NODB"/>
    <property type="match status" value="1"/>
</dbReference>
<evidence type="ECO:0000256" key="2">
    <source>
        <dbReference type="ARBA" id="ARBA00022801"/>
    </source>
</evidence>
<dbReference type="HOGENOM" id="CLU_2682311_0_0_9"/>
<evidence type="ECO:0000259" key="3">
    <source>
        <dbReference type="PROSITE" id="PS51677"/>
    </source>
</evidence>
<dbReference type="InterPro" id="IPR002509">
    <property type="entry name" value="NODB_dom"/>
</dbReference>
<dbReference type="AlphaFoldDB" id="A5Z9C5"/>
<dbReference type="Proteomes" id="UP000006000">
    <property type="component" value="Unassembled WGS sequence"/>
</dbReference>
<evidence type="ECO:0000313" key="5">
    <source>
        <dbReference type="Proteomes" id="UP000006000"/>
    </source>
</evidence>
<gene>
    <name evidence="4" type="ORF">EUBVEN_02320</name>
</gene>
<dbReference type="Gene3D" id="3.20.20.370">
    <property type="entry name" value="Glycoside hydrolase/deacetylase"/>
    <property type="match status" value="1"/>
</dbReference>
<keyword evidence="1" id="KW-0479">Metal-binding</keyword>
<comment type="caution">
    <text evidence="4">The sequence shown here is derived from an EMBL/GenBank/DDBJ whole genome shotgun (WGS) entry which is preliminary data.</text>
</comment>
<proteinExistence type="predicted"/>
<reference evidence="4 5" key="2">
    <citation type="submission" date="2007-04" db="EMBL/GenBank/DDBJ databases">
        <title>Draft genome sequence of Eubacterium ventriosum (ATCC 27560).</title>
        <authorList>
            <person name="Sudarsanam P."/>
            <person name="Ley R."/>
            <person name="Guruge J."/>
            <person name="Turnbaugh P.J."/>
            <person name="Mahowald M."/>
            <person name="Liep D."/>
            <person name="Gordon J."/>
        </authorList>
    </citation>
    <scope>NUCLEOTIDE SEQUENCE [LARGE SCALE GENOMIC DNA]</scope>
    <source>
        <strain evidence="4 5">ATCC 27560</strain>
    </source>
</reference>
<name>A5Z9C5_9FIRM</name>
<organism evidence="4 5">
    <name type="scientific">Eubacterium ventriosum ATCC 27560</name>
    <dbReference type="NCBI Taxonomy" id="411463"/>
    <lineage>
        <taxon>Bacteria</taxon>
        <taxon>Bacillati</taxon>
        <taxon>Bacillota</taxon>
        <taxon>Clostridia</taxon>
        <taxon>Eubacteriales</taxon>
        <taxon>Eubacteriaceae</taxon>
        <taxon>Eubacterium</taxon>
    </lineage>
</organism>
<feature type="domain" description="NodB homology" evidence="3">
    <location>
        <begin position="1"/>
        <end position="63"/>
    </location>
</feature>
<dbReference type="InterPro" id="IPR011330">
    <property type="entry name" value="Glyco_hydro/deAcase_b/a-brl"/>
</dbReference>
<dbReference type="InterPro" id="IPR050248">
    <property type="entry name" value="Polysacc_deacetylase_ArnD"/>
</dbReference>
<sequence>MRVVLWNVDPEDWKDQNADIVVNRIISHVRPGDIILLHDIFKSSVEAALKTVDILQDKGYQFVTVDKLNNSTIK</sequence>
<dbReference type="GO" id="GO:0016810">
    <property type="term" value="F:hydrolase activity, acting on carbon-nitrogen (but not peptide) bonds"/>
    <property type="evidence" value="ECO:0007669"/>
    <property type="project" value="InterPro"/>
</dbReference>
<protein>
    <recommendedName>
        <fullName evidence="3">NodB homology domain-containing protein</fullName>
    </recommendedName>
</protein>
<keyword evidence="2" id="KW-0378">Hydrolase</keyword>
<dbReference type="GO" id="GO:0005975">
    <property type="term" value="P:carbohydrate metabolic process"/>
    <property type="evidence" value="ECO:0007669"/>
    <property type="project" value="InterPro"/>
</dbReference>
<evidence type="ECO:0000313" key="4">
    <source>
        <dbReference type="EMBL" id="EDM50369.1"/>
    </source>
</evidence>
<dbReference type="GO" id="GO:0016020">
    <property type="term" value="C:membrane"/>
    <property type="evidence" value="ECO:0007669"/>
    <property type="project" value="TreeGrafter"/>
</dbReference>
<dbReference type="GO" id="GO:0046872">
    <property type="term" value="F:metal ion binding"/>
    <property type="evidence" value="ECO:0007669"/>
    <property type="project" value="UniProtKB-KW"/>
</dbReference>
<evidence type="ECO:0000256" key="1">
    <source>
        <dbReference type="ARBA" id="ARBA00022723"/>
    </source>
</evidence>